<keyword evidence="1" id="KW-0969">Cilium</keyword>
<keyword evidence="4" id="KW-1185">Reference proteome</keyword>
<dbReference type="Pfam" id="PF01917">
    <property type="entry name" value="Flagellin_arch-type"/>
    <property type="match status" value="1"/>
</dbReference>
<dbReference type="KEGG" id="hsf:HLASA_1336"/>
<dbReference type="PANTHER" id="PTHR42200:SF2">
    <property type="entry name" value="ARCHAEAL FLAGELLA-RELATED PROTEIN F"/>
    <property type="match status" value="1"/>
</dbReference>
<dbReference type="OrthoDB" id="62189at2157"/>
<reference evidence="1 4" key="1">
    <citation type="journal article" date="2015" name="ISME J.">
        <title>Elemental sulfur and acetate can support life of a novel strictly anaerobic haloarchaeon.</title>
        <authorList>
            <person name="Sorokin D.Y."/>
            <person name="Kublanov I.V."/>
            <person name="Gavrilov S.N."/>
            <person name="Rojo D."/>
            <person name="Roman P."/>
            <person name="Golyshin P.N."/>
            <person name="Slepak V.Z."/>
            <person name="Smedile F."/>
            <person name="Ferrer M."/>
            <person name="Messina E."/>
            <person name="La Cono V."/>
            <person name="Yakimov M.M."/>
        </authorList>
    </citation>
    <scope>NUCLEOTIDE SEQUENCE [LARGE SCALE GENOMIC DNA]</scope>
    <source>
        <strain evidence="1 4">HSR2</strain>
    </source>
</reference>
<dbReference type="AlphaFoldDB" id="A0A0F7PCB8"/>
<proteinExistence type="predicted"/>
<dbReference type="STRING" id="1604004.HLASA_1336"/>
<sequence>MGFSVSASTVIVFIAAFASVGMLYTSAYNGFEAIDDATMDQQDRALATENTAINVTDSTHDTSGTTDYVNLTVENVGSTALHVSQTDILLNGNPVTSSATVTVSTDDGTLTTGSDGTDLWLPGETLSVSIHKNSTDPRVKIVTETGVAETEVVA</sequence>
<dbReference type="EMBL" id="CP011564">
    <property type="protein sequence ID" value="ALG82229.1"/>
    <property type="molecule type" value="Genomic_DNA"/>
</dbReference>
<dbReference type="GO" id="GO:0097588">
    <property type="term" value="P:archaeal or bacterial-type flagellum-dependent cell motility"/>
    <property type="evidence" value="ECO:0007669"/>
    <property type="project" value="InterPro"/>
</dbReference>
<keyword evidence="1" id="KW-0282">Flagellum</keyword>
<evidence type="ECO:0000313" key="1">
    <source>
        <dbReference type="EMBL" id="AKH97835.1"/>
    </source>
</evidence>
<dbReference type="RefSeq" id="WP_050048548.1">
    <property type="nucleotide sequence ID" value="NZ_CP008874.1"/>
</dbReference>
<dbReference type="KEGG" id="hsu:HLASF_1349"/>
<name>A0A0F7PCB8_9EURY</name>
<keyword evidence="1" id="KW-0966">Cell projection</keyword>
<accession>A0A0F7PCB8</accession>
<dbReference type="HOGENOM" id="CLU_145174_0_0_2"/>
<reference evidence="2 3" key="3">
    <citation type="journal article" date="2016" name="Stand. Genomic Sci.">
        <title>Complete genome sequence of 'Halanaeroarchaeum sulfurireducens' M27-SA2, a sulfur-reducing and acetate-oxidizing haloarchaeon from the deep-sea hypersaline anoxic lake Medee.</title>
        <authorList>
            <person name="Messina E."/>
            <person name="Sorokin D.Y."/>
            <person name="Kublanov I.V."/>
            <person name="Toshchakov S."/>
            <person name="Lopatina A."/>
            <person name="Arcadi E."/>
            <person name="Smedile F."/>
            <person name="La Spada G."/>
            <person name="La Cono V."/>
            <person name="Yakimov M.M."/>
        </authorList>
    </citation>
    <scope>NUCLEOTIDE SEQUENCE [LARGE SCALE GENOMIC DNA]</scope>
    <source>
        <strain evidence="2 3">M27-SA2</strain>
    </source>
</reference>
<evidence type="ECO:0000313" key="3">
    <source>
        <dbReference type="Proteomes" id="UP000060390"/>
    </source>
</evidence>
<evidence type="ECO:0000313" key="4">
    <source>
        <dbReference type="Proteomes" id="UP000069906"/>
    </source>
</evidence>
<organism evidence="1 4">
    <name type="scientific">Halanaeroarchaeum sulfurireducens</name>
    <dbReference type="NCBI Taxonomy" id="1604004"/>
    <lineage>
        <taxon>Archaea</taxon>
        <taxon>Methanobacteriati</taxon>
        <taxon>Methanobacteriota</taxon>
        <taxon>Stenosarchaea group</taxon>
        <taxon>Halobacteria</taxon>
        <taxon>Halobacteriales</taxon>
        <taxon>Halobacteriaceae</taxon>
        <taxon>Halanaeroarchaeum</taxon>
    </lineage>
</organism>
<dbReference type="EMBL" id="CP008874">
    <property type="protein sequence ID" value="AKH97835.1"/>
    <property type="molecule type" value="Genomic_DNA"/>
</dbReference>
<evidence type="ECO:0000313" key="2">
    <source>
        <dbReference type="EMBL" id="ALG82229.1"/>
    </source>
</evidence>
<dbReference type="Proteomes" id="UP000069906">
    <property type="component" value="Chromosome"/>
</dbReference>
<protein>
    <submittedName>
        <fullName evidence="1">Flagella-related protein F</fullName>
    </submittedName>
</protein>
<reference evidence="3" key="2">
    <citation type="submission" date="2015-05" db="EMBL/GenBank/DDBJ databases">
        <title>Complete genome sequence of Halanaeroarchaeum sulfurireducens type strain M27-SA2, a sulfate-reducer haloarchaeon from marine anoxic lake Medee.</title>
        <authorList>
            <person name="Messina E."/>
            <person name="Kublanov I.V."/>
            <person name="Toshchakov S."/>
            <person name="Arcadi E."/>
            <person name="La Spada G."/>
            <person name="La Cono V."/>
            <person name="Yakimov M.M."/>
        </authorList>
    </citation>
    <scope>NUCLEOTIDE SEQUENCE [LARGE SCALE GENOMIC DNA]</scope>
    <source>
        <strain evidence="3">M27-SA2</strain>
    </source>
</reference>
<dbReference type="GeneID" id="26010680"/>
<gene>
    <name evidence="1" type="primary">flaF</name>
    <name evidence="2" type="ORF">HLASA_1336</name>
    <name evidence="1" type="ORF">HLASF_1349</name>
</gene>
<dbReference type="Proteomes" id="UP000060390">
    <property type="component" value="Chromosome"/>
</dbReference>
<dbReference type="GO" id="GO:0005198">
    <property type="term" value="F:structural molecule activity"/>
    <property type="evidence" value="ECO:0007669"/>
    <property type="project" value="InterPro"/>
</dbReference>
<dbReference type="PANTHER" id="PTHR42200">
    <property type="entry name" value="ARCHAEAL FLAGELLA-RELATED PROTEIN F-RELATED"/>
    <property type="match status" value="1"/>
</dbReference>
<dbReference type="InterPro" id="IPR002774">
    <property type="entry name" value="Flagellin_arc-type"/>
</dbReference>